<organism evidence="7 8">
    <name type="scientific">Tistrella bauzanensis</name>
    <dbReference type="NCBI Taxonomy" id="657419"/>
    <lineage>
        <taxon>Bacteria</taxon>
        <taxon>Pseudomonadati</taxon>
        <taxon>Pseudomonadota</taxon>
        <taxon>Alphaproteobacteria</taxon>
        <taxon>Geminicoccales</taxon>
        <taxon>Geminicoccaceae</taxon>
        <taxon>Tistrella</taxon>
    </lineage>
</organism>
<sequence length="290" mass="29912">MSRIDDDTDPAAQPGTTPAPLIDPAGVVTPAPSEITALRRYTQARIGLGRAGQGLPTADHLRFGLDHARARDAVWTGIDAEELVRALADRGLTSCHVSSKARDRTEYLRRPDLGRQLSVEGEAVLAALPSMPVNPAAAVTLVIADGLSAAAVMLNALDLVDALRPRLNAAGIGLIATVVATQARVALGDAIGAQTGARLVVVLIGERPGLSAADGLGCYITFAPEPGTLDSARNCISNIRPGGLDIDSAAAKITWLAGEALRRRLTGIGLKEASGVAVPAAGQPRVLSER</sequence>
<evidence type="ECO:0000256" key="2">
    <source>
        <dbReference type="ARBA" id="ARBA00023239"/>
    </source>
</evidence>
<evidence type="ECO:0000313" key="7">
    <source>
        <dbReference type="EMBL" id="GGB62834.1"/>
    </source>
</evidence>
<reference evidence="8" key="1">
    <citation type="journal article" date="2019" name="Int. J. Syst. Evol. Microbiol.">
        <title>The Global Catalogue of Microorganisms (GCM) 10K type strain sequencing project: providing services to taxonomists for standard genome sequencing and annotation.</title>
        <authorList>
            <consortium name="The Broad Institute Genomics Platform"/>
            <consortium name="The Broad Institute Genome Sequencing Center for Infectious Disease"/>
            <person name="Wu L."/>
            <person name="Ma J."/>
        </authorList>
    </citation>
    <scope>NUCLEOTIDE SEQUENCE [LARGE SCALE GENOMIC DNA]</scope>
    <source>
        <strain evidence="8">CGMCC 1.10188</strain>
    </source>
</reference>
<evidence type="ECO:0000256" key="4">
    <source>
        <dbReference type="ARBA" id="ARBA00024446"/>
    </source>
</evidence>
<dbReference type="InterPro" id="IPR042255">
    <property type="entry name" value="EutC_N"/>
</dbReference>
<gene>
    <name evidence="5 7" type="primary">eutC</name>
    <name evidence="7" type="ORF">GCM10011505_49300</name>
</gene>
<keyword evidence="4 5" id="KW-1283">Bacterial microcompartment</keyword>
<dbReference type="PANTHER" id="PTHR39330">
    <property type="entry name" value="ETHANOLAMINE AMMONIA-LYASE LIGHT CHAIN"/>
    <property type="match status" value="1"/>
</dbReference>
<dbReference type="HAMAP" id="MF_00601">
    <property type="entry name" value="EutC"/>
    <property type="match status" value="1"/>
</dbReference>
<protein>
    <recommendedName>
        <fullName evidence="5">Ethanolamine ammonia-lyase small subunit</fullName>
        <shortName evidence="5">EAL small subunit</shortName>
        <ecNumber evidence="5">4.3.1.7</ecNumber>
    </recommendedName>
</protein>
<comment type="function">
    <text evidence="5">Catalyzes the deamination of various vicinal amino-alcohols to oxo compounds. Allows this organism to utilize ethanolamine as the sole source of nitrogen and carbon in the presence of external vitamin B12.</text>
</comment>
<evidence type="ECO:0000313" key="8">
    <source>
        <dbReference type="Proteomes" id="UP000603352"/>
    </source>
</evidence>
<accession>A0ABQ1J8R2</accession>
<comment type="cofactor">
    <cofactor evidence="5">
        <name>adenosylcob(III)alamin</name>
        <dbReference type="ChEBI" id="CHEBI:18408"/>
    </cofactor>
    <text evidence="5">Binds between the large and small subunits.</text>
</comment>
<evidence type="ECO:0000256" key="5">
    <source>
        <dbReference type="HAMAP-Rule" id="MF_00601"/>
    </source>
</evidence>
<dbReference type="PANTHER" id="PTHR39330:SF1">
    <property type="entry name" value="ETHANOLAMINE AMMONIA-LYASE SMALL SUBUNIT"/>
    <property type="match status" value="1"/>
</dbReference>
<dbReference type="NCBIfam" id="NF003971">
    <property type="entry name" value="PRK05465.1"/>
    <property type="match status" value="1"/>
</dbReference>
<comment type="pathway">
    <text evidence="5">Amine and polyamine degradation; ethanolamine degradation.</text>
</comment>
<feature type="binding site" evidence="5">
    <location>
        <position position="235"/>
    </location>
    <ligand>
        <name>adenosylcob(III)alamin</name>
        <dbReference type="ChEBI" id="CHEBI:18408"/>
    </ligand>
</feature>
<keyword evidence="1 5" id="KW-0846">Cobalamin</keyword>
<name>A0ABQ1J8R2_9PROT</name>
<dbReference type="PIRSF" id="PIRSF018982">
    <property type="entry name" value="EutC"/>
    <property type="match status" value="1"/>
</dbReference>
<dbReference type="RefSeq" id="WP_188583024.1">
    <property type="nucleotide sequence ID" value="NZ_BMDZ01000123.1"/>
</dbReference>
<dbReference type="EC" id="4.3.1.7" evidence="5"/>
<dbReference type="InterPro" id="IPR009246">
    <property type="entry name" value="EutC"/>
</dbReference>
<dbReference type="Gene3D" id="3.40.50.11240">
    <property type="entry name" value="Ethanolamine ammonia-lyase light chain (EutC)"/>
    <property type="match status" value="1"/>
</dbReference>
<proteinExistence type="inferred from homology"/>
<comment type="subunit">
    <text evidence="5">The basic unit is a heterodimer which dimerizes to form tetramers. The heterotetramers trimerize; 6 large subunits form a core ring with 6 small subunits projecting outwards.</text>
</comment>
<keyword evidence="3 5" id="KW-0170">Cobalt</keyword>
<comment type="subcellular location">
    <subcellularLocation>
        <location evidence="5">Bacterial microcompartment</location>
    </subcellularLocation>
</comment>
<keyword evidence="8" id="KW-1185">Reference proteome</keyword>
<dbReference type="Gene3D" id="1.10.30.40">
    <property type="entry name" value="Ethanolamine ammonia-lyase light chain (EutC), N-terminal domain"/>
    <property type="match status" value="1"/>
</dbReference>
<feature type="binding site" evidence="5">
    <location>
        <position position="206"/>
    </location>
    <ligand>
        <name>adenosylcob(III)alamin</name>
        <dbReference type="ChEBI" id="CHEBI:18408"/>
    </ligand>
</feature>
<dbReference type="InterPro" id="IPR042251">
    <property type="entry name" value="EutC_C"/>
</dbReference>
<dbReference type="Pfam" id="PF05985">
    <property type="entry name" value="EutC"/>
    <property type="match status" value="1"/>
</dbReference>
<comment type="caution">
    <text evidence="7">The sequence shown here is derived from an EMBL/GenBank/DDBJ whole genome shotgun (WGS) entry which is preliminary data.</text>
</comment>
<dbReference type="EMBL" id="BMDZ01000123">
    <property type="protein sequence ID" value="GGB62834.1"/>
    <property type="molecule type" value="Genomic_DNA"/>
</dbReference>
<evidence type="ECO:0000256" key="6">
    <source>
        <dbReference type="SAM" id="MobiDB-lite"/>
    </source>
</evidence>
<evidence type="ECO:0000256" key="3">
    <source>
        <dbReference type="ARBA" id="ARBA00023285"/>
    </source>
</evidence>
<dbReference type="Proteomes" id="UP000603352">
    <property type="component" value="Unassembled WGS sequence"/>
</dbReference>
<comment type="catalytic activity">
    <reaction evidence="5">
        <text>ethanolamine = acetaldehyde + NH4(+)</text>
        <dbReference type="Rhea" id="RHEA:15313"/>
        <dbReference type="ChEBI" id="CHEBI:15343"/>
        <dbReference type="ChEBI" id="CHEBI:28938"/>
        <dbReference type="ChEBI" id="CHEBI:57603"/>
        <dbReference type="EC" id="4.3.1.7"/>
    </reaction>
</comment>
<evidence type="ECO:0000256" key="1">
    <source>
        <dbReference type="ARBA" id="ARBA00022628"/>
    </source>
</evidence>
<comment type="similarity">
    <text evidence="5">Belongs to the EutC family.</text>
</comment>
<keyword evidence="2 5" id="KW-0456">Lyase</keyword>
<feature type="region of interest" description="Disordered" evidence="6">
    <location>
        <begin position="1"/>
        <end position="27"/>
    </location>
</feature>
<feature type="binding site" evidence="5">
    <location>
        <position position="185"/>
    </location>
    <ligand>
        <name>adenosylcob(III)alamin</name>
        <dbReference type="ChEBI" id="CHEBI:18408"/>
    </ligand>
</feature>